<reference evidence="2 3" key="1">
    <citation type="journal article" date="2016" name="Nat. Commun.">
        <title>Thousands of microbial genomes shed light on interconnected biogeochemical processes in an aquifer system.</title>
        <authorList>
            <person name="Anantharaman K."/>
            <person name="Brown C.T."/>
            <person name="Hug L.A."/>
            <person name="Sharon I."/>
            <person name="Castelle C.J."/>
            <person name="Probst A.J."/>
            <person name="Thomas B.C."/>
            <person name="Singh A."/>
            <person name="Wilkins M.J."/>
            <person name="Karaoz U."/>
            <person name="Brodie E.L."/>
            <person name="Williams K.H."/>
            <person name="Hubbard S.S."/>
            <person name="Banfield J.F."/>
        </authorList>
    </citation>
    <scope>NUCLEOTIDE SEQUENCE [LARGE SCALE GENOMIC DNA]</scope>
</reference>
<name>A0A1F6MHF2_9BACT</name>
<evidence type="ECO:0000313" key="3">
    <source>
        <dbReference type="Proteomes" id="UP000177457"/>
    </source>
</evidence>
<dbReference type="InterPro" id="IPR029044">
    <property type="entry name" value="Nucleotide-diphossugar_trans"/>
</dbReference>
<proteinExistence type="predicted"/>
<sequence>MSGLVSIIIPVYNHEQALKKALDSIFQQTYRDVEVIVVDDGSEKELQISDFRLQIEKMRIKFDKQERKGAAAARNRGLAMAKGEYVIFWDADVIGEPKMLEKMYRALQEHPEASFSYSNFYFGWKRFSLQHFNTSTLQHNNYVHSTSLLRRTDAIRWDESLKRFQDWDYWLTLAEQGKKGIWIDEYLFRVTPGGTMSSWLPSFAYKKPWRLLPWISERVMKYEAARKVIVQKHDLDWNTD</sequence>
<evidence type="ECO:0000259" key="1">
    <source>
        <dbReference type="Pfam" id="PF00535"/>
    </source>
</evidence>
<protein>
    <recommendedName>
        <fullName evidence="1">Glycosyltransferase 2-like domain-containing protein</fullName>
    </recommendedName>
</protein>
<dbReference type="SUPFAM" id="SSF53448">
    <property type="entry name" value="Nucleotide-diphospho-sugar transferases"/>
    <property type="match status" value="1"/>
</dbReference>
<dbReference type="InterPro" id="IPR001173">
    <property type="entry name" value="Glyco_trans_2-like"/>
</dbReference>
<dbReference type="Gene3D" id="3.90.550.10">
    <property type="entry name" value="Spore Coat Polysaccharide Biosynthesis Protein SpsA, Chain A"/>
    <property type="match status" value="1"/>
</dbReference>
<evidence type="ECO:0000313" key="2">
    <source>
        <dbReference type="EMBL" id="OGH71076.1"/>
    </source>
</evidence>
<organism evidence="2 3">
    <name type="scientific">Candidatus Magasanikbacteria bacterium RIFCSPHIGHO2_02_FULL_51_14</name>
    <dbReference type="NCBI Taxonomy" id="1798683"/>
    <lineage>
        <taxon>Bacteria</taxon>
        <taxon>Candidatus Magasanikiibacteriota</taxon>
    </lineage>
</organism>
<dbReference type="AlphaFoldDB" id="A0A1F6MHF2"/>
<dbReference type="EMBL" id="MFQE01000037">
    <property type="protein sequence ID" value="OGH71076.1"/>
    <property type="molecule type" value="Genomic_DNA"/>
</dbReference>
<dbReference type="Proteomes" id="UP000177457">
    <property type="component" value="Unassembled WGS sequence"/>
</dbReference>
<accession>A0A1F6MHF2</accession>
<dbReference type="PANTHER" id="PTHR43685">
    <property type="entry name" value="GLYCOSYLTRANSFERASE"/>
    <property type="match status" value="1"/>
</dbReference>
<dbReference type="PANTHER" id="PTHR43685:SF2">
    <property type="entry name" value="GLYCOSYLTRANSFERASE 2-LIKE DOMAIN-CONTAINING PROTEIN"/>
    <property type="match status" value="1"/>
</dbReference>
<feature type="domain" description="Glycosyltransferase 2-like" evidence="1">
    <location>
        <begin position="6"/>
        <end position="135"/>
    </location>
</feature>
<dbReference type="CDD" id="cd00761">
    <property type="entry name" value="Glyco_tranf_GTA_type"/>
    <property type="match status" value="1"/>
</dbReference>
<dbReference type="InterPro" id="IPR050834">
    <property type="entry name" value="Glycosyltransf_2"/>
</dbReference>
<comment type="caution">
    <text evidence="2">The sequence shown here is derived from an EMBL/GenBank/DDBJ whole genome shotgun (WGS) entry which is preliminary data.</text>
</comment>
<dbReference type="STRING" id="1798683.A3C90_04720"/>
<dbReference type="Pfam" id="PF00535">
    <property type="entry name" value="Glycos_transf_2"/>
    <property type="match status" value="1"/>
</dbReference>
<gene>
    <name evidence="2" type="ORF">A3C90_04720</name>
</gene>